<evidence type="ECO:0000259" key="1">
    <source>
        <dbReference type="PROSITE" id="PS50234"/>
    </source>
</evidence>
<dbReference type="OrthoDB" id="1729737at2759"/>
<dbReference type="Proteomes" id="UP000275846">
    <property type="component" value="Unassembled WGS sequence"/>
</dbReference>
<accession>A0A183T887</accession>
<dbReference type="AlphaFoldDB" id="A0A183T887"/>
<dbReference type="WBParaSite" id="SSLN_0001316901-mRNA-1">
    <property type="protein sequence ID" value="SSLN_0001316901-mRNA-1"/>
    <property type="gene ID" value="SSLN_0001316901"/>
</dbReference>
<dbReference type="PROSITE" id="PS51468">
    <property type="entry name" value="VIT"/>
    <property type="match status" value="1"/>
</dbReference>
<dbReference type="InterPro" id="IPR013694">
    <property type="entry name" value="VIT"/>
</dbReference>
<dbReference type="PANTHER" id="PTHR45737:SF6">
    <property type="entry name" value="VON WILLEBRAND FACTOR A DOMAIN-CONTAINING PROTEIN 5A"/>
    <property type="match status" value="1"/>
</dbReference>
<dbReference type="Pfam" id="PF08487">
    <property type="entry name" value="VIT"/>
    <property type="match status" value="1"/>
</dbReference>
<dbReference type="Gene3D" id="3.40.50.410">
    <property type="entry name" value="von Willebrand factor, type A domain"/>
    <property type="match status" value="1"/>
</dbReference>
<dbReference type="PANTHER" id="PTHR45737">
    <property type="entry name" value="VON WILLEBRAND FACTOR A DOMAIN-CONTAINING PROTEIN 5A"/>
    <property type="match status" value="1"/>
</dbReference>
<dbReference type="Pfam" id="PF13768">
    <property type="entry name" value="VWA_3"/>
    <property type="match status" value="1"/>
</dbReference>
<dbReference type="PROSITE" id="PS50234">
    <property type="entry name" value="VWFA"/>
    <property type="match status" value="1"/>
</dbReference>
<organism evidence="5">
    <name type="scientific">Schistocephalus solidus</name>
    <name type="common">Tapeworm</name>
    <dbReference type="NCBI Taxonomy" id="70667"/>
    <lineage>
        <taxon>Eukaryota</taxon>
        <taxon>Metazoa</taxon>
        <taxon>Spiralia</taxon>
        <taxon>Lophotrochozoa</taxon>
        <taxon>Platyhelminthes</taxon>
        <taxon>Cestoda</taxon>
        <taxon>Eucestoda</taxon>
        <taxon>Diphyllobothriidea</taxon>
        <taxon>Diphyllobothriidae</taxon>
        <taxon>Schistocephalus</taxon>
    </lineage>
</organism>
<dbReference type="InterPro" id="IPR002035">
    <property type="entry name" value="VWF_A"/>
</dbReference>
<feature type="domain" description="VIT" evidence="2">
    <location>
        <begin position="1"/>
        <end position="52"/>
    </location>
</feature>
<sequence>MVNAKETYQEAVDAGHTAFYMEEDELMGDTFTMKVGNIPPAEMAVIKLQYFCQLQVRNETKEFGECALAVFALPSVLNPRYTPSSLASESNRQFGHPNAITFTTVTVPYKFSFSANLTAQCPIVSVTSAKDIFELNYQGENRKTAKLTLQSEFKFDHDLEMDIILADPTKLTITYEQCDSNEKGGILGFDCLTVNFLPVFKEDTDTRNEVIFLIDRSGSMSGKNIMQAKESLLLFLKSLPTDCRFQIVGFGTTFSALFNEPQDYTEESMKMALEYQKNMNADMGGTEVLGALESIYAKEITGAGWHRKIIFLTDGDITNQTQVISLVRRNAKTTRMFAIGLGDGASTSLVTGVARAGGGKSAFVRNDERLQPVVLHILQLALQPFASEVELTWSITGGAGGNALPVVTIPDQLPNLYSGSYATVIGLIANPKKLKLAGRVTLNYKVNGQTYTNSADVSEAGLPRQDESGQSNLVFHRQAAKIQILELSDRHASLVKTNREEKEAEHIQKKIVTLSTSTNVISRFTAFVGVDPEKLGEFRPFKPE</sequence>
<protein>
    <submittedName>
        <fullName evidence="5">VWFA domain-containing protein</fullName>
    </submittedName>
</protein>
<dbReference type="EMBL" id="UYSU01037461">
    <property type="protein sequence ID" value="VDL99069.1"/>
    <property type="molecule type" value="Genomic_DNA"/>
</dbReference>
<keyword evidence="4" id="KW-1185">Reference proteome</keyword>
<dbReference type="InterPro" id="IPR036465">
    <property type="entry name" value="vWFA_dom_sf"/>
</dbReference>
<dbReference type="SMART" id="SM00327">
    <property type="entry name" value="VWA"/>
    <property type="match status" value="1"/>
</dbReference>
<gene>
    <name evidence="3" type="ORF">SSLN_LOCUS12684</name>
</gene>
<evidence type="ECO:0000313" key="3">
    <source>
        <dbReference type="EMBL" id="VDL99069.1"/>
    </source>
</evidence>
<evidence type="ECO:0000313" key="5">
    <source>
        <dbReference type="WBParaSite" id="SSLN_0001316901-mRNA-1"/>
    </source>
</evidence>
<dbReference type="SUPFAM" id="SSF53300">
    <property type="entry name" value="vWA-like"/>
    <property type="match status" value="1"/>
</dbReference>
<name>A0A183T887_SCHSO</name>
<feature type="domain" description="VWFA" evidence="1">
    <location>
        <begin position="209"/>
        <end position="389"/>
    </location>
</feature>
<proteinExistence type="predicted"/>
<dbReference type="STRING" id="70667.A0A183T887"/>
<reference evidence="3 4" key="2">
    <citation type="submission" date="2018-11" db="EMBL/GenBank/DDBJ databases">
        <authorList>
            <consortium name="Pathogen Informatics"/>
        </authorList>
    </citation>
    <scope>NUCLEOTIDE SEQUENCE [LARGE SCALE GENOMIC DNA]</scope>
    <source>
        <strain evidence="3 4">NST_G2</strain>
    </source>
</reference>
<evidence type="ECO:0000259" key="2">
    <source>
        <dbReference type="PROSITE" id="PS51468"/>
    </source>
</evidence>
<evidence type="ECO:0000313" key="4">
    <source>
        <dbReference type="Proteomes" id="UP000275846"/>
    </source>
</evidence>
<reference evidence="5" key="1">
    <citation type="submission" date="2016-06" db="UniProtKB">
        <authorList>
            <consortium name="WormBaseParasite"/>
        </authorList>
    </citation>
    <scope>IDENTIFICATION</scope>
</reference>